<gene>
    <name evidence="1" type="ORF">SDC9_52855</name>
</gene>
<evidence type="ECO:0000313" key="1">
    <source>
        <dbReference type="EMBL" id="MPM06554.1"/>
    </source>
</evidence>
<accession>A0A644WWZ1</accession>
<dbReference type="Gene3D" id="3.30.460.20">
    <property type="entry name" value="CorA soluble domain-like"/>
    <property type="match status" value="1"/>
</dbReference>
<organism evidence="1">
    <name type="scientific">bioreactor metagenome</name>
    <dbReference type="NCBI Taxonomy" id="1076179"/>
    <lineage>
        <taxon>unclassified sequences</taxon>
        <taxon>metagenomes</taxon>
        <taxon>ecological metagenomes</taxon>
    </lineage>
</organism>
<dbReference type="EMBL" id="VSSQ01001240">
    <property type="protein sequence ID" value="MPM06554.1"/>
    <property type="molecule type" value="Genomic_DNA"/>
</dbReference>
<dbReference type="GO" id="GO:0046873">
    <property type="term" value="F:metal ion transmembrane transporter activity"/>
    <property type="evidence" value="ECO:0007669"/>
    <property type="project" value="InterPro"/>
</dbReference>
<name>A0A644WWZ1_9ZZZZ</name>
<reference evidence="1" key="1">
    <citation type="submission" date="2019-08" db="EMBL/GenBank/DDBJ databases">
        <authorList>
            <person name="Kucharzyk K."/>
            <person name="Murdoch R.W."/>
            <person name="Higgins S."/>
            <person name="Loffler F."/>
        </authorList>
    </citation>
    <scope>NUCLEOTIDE SEQUENCE</scope>
</reference>
<dbReference type="InterPro" id="IPR045861">
    <property type="entry name" value="CorA_cytoplasmic_dom"/>
</dbReference>
<protein>
    <submittedName>
        <fullName evidence="1">Uncharacterized protein</fullName>
    </submittedName>
</protein>
<dbReference type="AlphaFoldDB" id="A0A644WWZ1"/>
<comment type="caution">
    <text evidence="1">The sequence shown here is derived from an EMBL/GenBank/DDBJ whole genome shotgun (WGS) entry which is preliminary data.</text>
</comment>
<dbReference type="Pfam" id="PF01544">
    <property type="entry name" value="CorA"/>
    <property type="match status" value="1"/>
</dbReference>
<dbReference type="InterPro" id="IPR002523">
    <property type="entry name" value="MgTranspt_CorA/ZnTranspt_ZntB"/>
</dbReference>
<sequence length="179" mass="20839">MLIFKINQNKLSEIDYESFVRDEESIFLFILNPNELMDINGHFHFNYETINDCIHNDDTPKVEIYENYSFGILNIIDASQDTYSFDELDFYLTKNCLLLVTKTDLSIIGDVIKDVNSKGSMILSLDRILYTLFDKMSAKDYQMLSDLEAEIQDVEVDVIEGKTKDYISDIVNLKKSSYF</sequence>
<proteinExistence type="predicted"/>
<dbReference type="GO" id="GO:0016020">
    <property type="term" value="C:membrane"/>
    <property type="evidence" value="ECO:0007669"/>
    <property type="project" value="InterPro"/>
</dbReference>
<dbReference type="SUPFAM" id="SSF143865">
    <property type="entry name" value="CorA soluble domain-like"/>
    <property type="match status" value="1"/>
</dbReference>